<organism evidence="1 2">
    <name type="scientific">Pasteurella dagmatis ATCC 43325</name>
    <dbReference type="NCBI Taxonomy" id="667128"/>
    <lineage>
        <taxon>Bacteria</taxon>
        <taxon>Pseudomonadati</taxon>
        <taxon>Pseudomonadota</taxon>
        <taxon>Gammaproteobacteria</taxon>
        <taxon>Pasteurellales</taxon>
        <taxon>Pasteurellaceae</taxon>
        <taxon>Pasteurella</taxon>
    </lineage>
</organism>
<dbReference type="Proteomes" id="UP000005519">
    <property type="component" value="Unassembled WGS sequence"/>
</dbReference>
<sequence length="184" mass="21363">MLKKFFVTAIFLFLSGCLSTEKPNTFPAEFANLDYELLDKDAQRWAVASVQVEQCIYPNLTRIQREHFSKEDAYIHSQYVFFYPLEEIIGDEYVKMIQSDEKSMGYATHQYKRFKTKEVSPLKEEQCEILRKQARDDLAVVKGQYKSGMAEENQNKDKSNPDGVATGQNKFFFDIIKWGAALIL</sequence>
<protein>
    <recommendedName>
        <fullName evidence="3">DUF5358 domain-containing protein</fullName>
    </recommendedName>
</protein>
<dbReference type="RefSeq" id="WP_005763060.1">
    <property type="nucleotide sequence ID" value="NZ_GG704811.1"/>
</dbReference>
<dbReference type="Pfam" id="PF17311">
    <property type="entry name" value="DUF5358"/>
    <property type="match status" value="1"/>
</dbReference>
<dbReference type="OrthoDB" id="5687948at2"/>
<evidence type="ECO:0008006" key="3">
    <source>
        <dbReference type="Google" id="ProtNLM"/>
    </source>
</evidence>
<name>C9PN47_9PAST</name>
<dbReference type="EMBL" id="ACZR01000005">
    <property type="protein sequence ID" value="EEX50834.1"/>
    <property type="molecule type" value="Genomic_DNA"/>
</dbReference>
<accession>C9PN47</accession>
<proteinExistence type="predicted"/>
<reference evidence="1 2" key="1">
    <citation type="submission" date="2009-10" db="EMBL/GenBank/DDBJ databases">
        <authorList>
            <person name="Muzny D."/>
            <person name="Qin X."/>
            <person name="Deng J."/>
            <person name="Jiang H."/>
            <person name="Liu Y."/>
            <person name="Qu J."/>
            <person name="Song X.-Z."/>
            <person name="Zhang L."/>
            <person name="Thornton R."/>
            <person name="Coyle M."/>
            <person name="Francisco L."/>
            <person name="Jackson L."/>
            <person name="Javaid M."/>
            <person name="Korchina V."/>
            <person name="Kovar C."/>
            <person name="Mata R."/>
            <person name="Mathew T."/>
            <person name="Ngo R."/>
            <person name="Nguyen L."/>
            <person name="Nguyen N."/>
            <person name="Okwuonu G."/>
            <person name="Ongeri F."/>
            <person name="Pham C."/>
            <person name="Simmons D."/>
            <person name="Wilczek-Boney K."/>
            <person name="Hale W."/>
            <person name="Jakkamsetti A."/>
            <person name="Pham P."/>
            <person name="Ruth R."/>
            <person name="San Lucas F."/>
            <person name="Warren J."/>
            <person name="Zhang J."/>
            <person name="Zhao Z."/>
            <person name="Zhou C."/>
            <person name="Zhu D."/>
            <person name="Lee S."/>
            <person name="Bess C."/>
            <person name="Blankenburg K."/>
            <person name="Forbes L."/>
            <person name="Fu Q."/>
            <person name="Gubbala S."/>
            <person name="Hirani K."/>
            <person name="Jayaseelan J.C."/>
            <person name="Lara F."/>
            <person name="Munidasa M."/>
            <person name="Palculict T."/>
            <person name="Patil S."/>
            <person name="Pu L.-L."/>
            <person name="Saada N."/>
            <person name="Tang L."/>
            <person name="Weissenberger G."/>
            <person name="Zhu Y."/>
            <person name="Hemphill L."/>
            <person name="Shang Y."/>
            <person name="Youmans B."/>
            <person name="Ayvaz T."/>
            <person name="Ross M."/>
            <person name="Santibanez J."/>
            <person name="Aqrawi P."/>
            <person name="Gross S."/>
            <person name="Joshi V."/>
            <person name="Fowler G."/>
            <person name="Nazareth L."/>
            <person name="Reid J."/>
            <person name="Worley K."/>
            <person name="Petrosino J."/>
            <person name="Highlander S."/>
            <person name="Gibbs R."/>
        </authorList>
    </citation>
    <scope>NUCLEOTIDE SEQUENCE [LARGE SCALE GENOMIC DNA]</scope>
    <source>
        <strain evidence="1 2">ATCC 43325</strain>
    </source>
</reference>
<dbReference type="HOGENOM" id="CLU_1445725_0_0_6"/>
<gene>
    <name evidence="1" type="ORF">HMPREF0621_0421</name>
</gene>
<evidence type="ECO:0000313" key="1">
    <source>
        <dbReference type="EMBL" id="EEX50834.1"/>
    </source>
</evidence>
<evidence type="ECO:0000313" key="2">
    <source>
        <dbReference type="Proteomes" id="UP000005519"/>
    </source>
</evidence>
<dbReference type="STRING" id="667128.HMPREF0621_0421"/>
<dbReference type="PROSITE" id="PS51257">
    <property type="entry name" value="PROKAR_LIPOPROTEIN"/>
    <property type="match status" value="1"/>
</dbReference>
<dbReference type="InterPro" id="IPR035279">
    <property type="entry name" value="DUF5358"/>
</dbReference>
<dbReference type="AlphaFoldDB" id="C9PN47"/>
<keyword evidence="2" id="KW-1185">Reference proteome</keyword>
<comment type="caution">
    <text evidence="1">The sequence shown here is derived from an EMBL/GenBank/DDBJ whole genome shotgun (WGS) entry which is preliminary data.</text>
</comment>